<dbReference type="RefSeq" id="WP_263713723.1">
    <property type="nucleotide sequence ID" value="NZ_JAOWKX010000011.1"/>
</dbReference>
<sequence>MVRMIGCLIALVSMLSVNVSAAEYTLYLTRHYDKQHDVPNPSLTQVGQMRAQNLVAFLKDHQIETLYSTDYNRTQQTIAPYAKAVALDVNVYDPRNLEAFAQTLLTQQQSAVVVGHSNTTPQLVKALGGVAQPIAETEFGDLFILTFSDDTNTLVSQSQTIISSVEK</sequence>
<protein>
    <submittedName>
        <fullName evidence="2">Histidine phosphatase family protein</fullName>
    </submittedName>
</protein>
<dbReference type="InterPro" id="IPR013078">
    <property type="entry name" value="His_Pase_superF_clade-1"/>
</dbReference>
<dbReference type="InterPro" id="IPR029033">
    <property type="entry name" value="His_PPase_superfam"/>
</dbReference>
<name>A0ABT3ACN1_9ALTE</name>
<dbReference type="Pfam" id="PF00300">
    <property type="entry name" value="His_Phos_1"/>
    <property type="match status" value="1"/>
</dbReference>
<feature type="signal peptide" evidence="1">
    <location>
        <begin position="1"/>
        <end position="21"/>
    </location>
</feature>
<dbReference type="Proteomes" id="UP001652504">
    <property type="component" value="Unassembled WGS sequence"/>
</dbReference>
<evidence type="ECO:0000256" key="1">
    <source>
        <dbReference type="SAM" id="SignalP"/>
    </source>
</evidence>
<evidence type="ECO:0000313" key="2">
    <source>
        <dbReference type="EMBL" id="MCV2886436.1"/>
    </source>
</evidence>
<dbReference type="SUPFAM" id="SSF53254">
    <property type="entry name" value="Phosphoglycerate mutase-like"/>
    <property type="match status" value="1"/>
</dbReference>
<keyword evidence="3" id="KW-1185">Reference proteome</keyword>
<dbReference type="EMBL" id="JAOWKX010000011">
    <property type="protein sequence ID" value="MCV2886436.1"/>
    <property type="molecule type" value="Genomic_DNA"/>
</dbReference>
<keyword evidence="1" id="KW-0732">Signal</keyword>
<feature type="chain" id="PRO_5046821434" evidence="1">
    <location>
        <begin position="22"/>
        <end position="167"/>
    </location>
</feature>
<dbReference type="Gene3D" id="3.40.50.1240">
    <property type="entry name" value="Phosphoglycerate mutase-like"/>
    <property type="match status" value="1"/>
</dbReference>
<evidence type="ECO:0000313" key="3">
    <source>
        <dbReference type="Proteomes" id="UP001652504"/>
    </source>
</evidence>
<accession>A0ABT3ACN1</accession>
<reference evidence="2 3" key="1">
    <citation type="submission" date="2022-10" db="EMBL/GenBank/DDBJ databases">
        <title>Aestuariibacter sp. AA17 isolated from Montipora capitata coral fragment.</title>
        <authorList>
            <person name="Emsley S.A."/>
            <person name="Pfannmuller K.M."/>
            <person name="Loughran R.M."/>
            <person name="Shlafstein M."/>
            <person name="Papke E."/>
            <person name="Saw J.H."/>
            <person name="Ushijima B."/>
            <person name="Videau P."/>
        </authorList>
    </citation>
    <scope>NUCLEOTIDE SEQUENCE [LARGE SCALE GENOMIC DNA]</scope>
    <source>
        <strain evidence="2 3">AA17</strain>
    </source>
</reference>
<proteinExistence type="predicted"/>
<organism evidence="2 3">
    <name type="scientific">Fluctibacter corallii</name>
    <dbReference type="NCBI Taxonomy" id="2984329"/>
    <lineage>
        <taxon>Bacteria</taxon>
        <taxon>Pseudomonadati</taxon>
        <taxon>Pseudomonadota</taxon>
        <taxon>Gammaproteobacteria</taxon>
        <taxon>Alteromonadales</taxon>
        <taxon>Alteromonadaceae</taxon>
        <taxon>Fluctibacter</taxon>
    </lineage>
</organism>
<comment type="caution">
    <text evidence="2">The sequence shown here is derived from an EMBL/GenBank/DDBJ whole genome shotgun (WGS) entry which is preliminary data.</text>
</comment>
<gene>
    <name evidence="2" type="ORF">OE749_17205</name>
</gene>